<keyword evidence="1" id="KW-0175">Coiled coil</keyword>
<protein>
    <submittedName>
        <fullName evidence="2">Uncharacterized protein</fullName>
    </submittedName>
</protein>
<evidence type="ECO:0000256" key="1">
    <source>
        <dbReference type="SAM" id="Coils"/>
    </source>
</evidence>
<name>N9SNF9_9GAMM</name>
<dbReference type="Proteomes" id="UP000013084">
    <property type="component" value="Unassembled WGS sequence"/>
</dbReference>
<keyword evidence="3" id="KW-1185">Reference proteome</keyword>
<feature type="coiled-coil region" evidence="1">
    <location>
        <begin position="7"/>
        <end position="37"/>
    </location>
</feature>
<proteinExistence type="predicted"/>
<dbReference type="PATRIC" id="fig|1217700.3.peg.3172"/>
<dbReference type="OrthoDB" id="6710905at2"/>
<evidence type="ECO:0000313" key="2">
    <source>
        <dbReference type="EMBL" id="ENX56161.1"/>
    </source>
</evidence>
<dbReference type="RefSeq" id="WP_005204952.1">
    <property type="nucleotide sequence ID" value="NZ_KB850072.1"/>
</dbReference>
<gene>
    <name evidence="2" type="ORF">F902_03258</name>
</gene>
<sequence length="128" mass="13572">MWWMALIQAIKEKVDGAKNTINNATTLRNQAETTEAQGRVEAQSILNQGQKMQSSARAAAAENGVNVDVGSAAAIQDQIAGDSAANAYITKSQANYAASQMRAEASDSLDRTFSDLGPLKGLAKKGWK</sequence>
<dbReference type="AlphaFoldDB" id="N9SNF9"/>
<comment type="caution">
    <text evidence="2">The sequence shown here is derived from an EMBL/GenBank/DDBJ whole genome shotgun (WGS) entry which is preliminary data.</text>
</comment>
<dbReference type="HOGENOM" id="CLU_1912552_0_0_6"/>
<accession>N9SNF9</accession>
<organism evidence="2 3">
    <name type="scientific">Acinetobacter higginsii</name>
    <dbReference type="NCBI Taxonomy" id="70347"/>
    <lineage>
        <taxon>Bacteria</taxon>
        <taxon>Pseudomonadati</taxon>
        <taxon>Pseudomonadota</taxon>
        <taxon>Gammaproteobacteria</taxon>
        <taxon>Moraxellales</taxon>
        <taxon>Moraxellaceae</taxon>
        <taxon>Acinetobacter</taxon>
    </lineage>
</organism>
<dbReference type="EMBL" id="APRN01000038">
    <property type="protein sequence ID" value="ENX56161.1"/>
    <property type="molecule type" value="Genomic_DNA"/>
</dbReference>
<evidence type="ECO:0000313" key="3">
    <source>
        <dbReference type="Proteomes" id="UP000013084"/>
    </source>
</evidence>
<reference evidence="2 3" key="1">
    <citation type="submission" date="2013-02" db="EMBL/GenBank/DDBJ databases">
        <title>The Genome Sequence of Acinetobacter sp. CIP 70.18.</title>
        <authorList>
            <consortium name="The Broad Institute Genome Sequencing Platform"/>
            <consortium name="The Broad Institute Genome Sequencing Center for Infectious Disease"/>
            <person name="Cerqueira G."/>
            <person name="Feldgarden M."/>
            <person name="Courvalin P."/>
            <person name="Perichon B."/>
            <person name="Grillot-Courvalin C."/>
            <person name="Clermont D."/>
            <person name="Rocha E."/>
            <person name="Yoon E.-J."/>
            <person name="Nemec A."/>
            <person name="Walker B."/>
            <person name="Young S.K."/>
            <person name="Zeng Q."/>
            <person name="Gargeya S."/>
            <person name="Fitzgerald M."/>
            <person name="Haas B."/>
            <person name="Abouelleil A."/>
            <person name="Alvarado L."/>
            <person name="Arachchi H.M."/>
            <person name="Berlin A.M."/>
            <person name="Chapman S.B."/>
            <person name="Dewar J."/>
            <person name="Goldberg J."/>
            <person name="Griggs A."/>
            <person name="Gujja S."/>
            <person name="Hansen M."/>
            <person name="Howarth C."/>
            <person name="Imamovic A."/>
            <person name="Larimer J."/>
            <person name="McCowan C."/>
            <person name="Murphy C."/>
            <person name="Neiman D."/>
            <person name="Pearson M."/>
            <person name="Priest M."/>
            <person name="Roberts A."/>
            <person name="Saif S."/>
            <person name="Shea T."/>
            <person name="Sisk P."/>
            <person name="Sykes S."/>
            <person name="Wortman J."/>
            <person name="Nusbaum C."/>
            <person name="Birren B."/>
        </authorList>
    </citation>
    <scope>NUCLEOTIDE SEQUENCE [LARGE SCALE GENOMIC DNA]</scope>
    <source>
        <strain evidence="2 3">CIP 70.18</strain>
    </source>
</reference>